<accession>A0AAN9A2P9</accession>
<feature type="compositionally biased region" description="Basic and acidic residues" evidence="1">
    <location>
        <begin position="152"/>
        <end position="163"/>
    </location>
</feature>
<dbReference type="Proteomes" id="UP001381693">
    <property type="component" value="Unassembled WGS sequence"/>
</dbReference>
<gene>
    <name evidence="2" type="ORF">SK128_002121</name>
</gene>
<evidence type="ECO:0000313" key="3">
    <source>
        <dbReference type="Proteomes" id="UP001381693"/>
    </source>
</evidence>
<feature type="region of interest" description="Disordered" evidence="1">
    <location>
        <begin position="101"/>
        <end position="216"/>
    </location>
</feature>
<feature type="compositionally biased region" description="Acidic residues" evidence="1">
    <location>
        <begin position="177"/>
        <end position="202"/>
    </location>
</feature>
<feature type="compositionally biased region" description="Acidic residues" evidence="1">
    <location>
        <begin position="124"/>
        <end position="150"/>
    </location>
</feature>
<reference evidence="2 3" key="1">
    <citation type="submission" date="2023-11" db="EMBL/GenBank/DDBJ databases">
        <title>Halocaridina rubra genome assembly.</title>
        <authorList>
            <person name="Smith C."/>
        </authorList>
    </citation>
    <scope>NUCLEOTIDE SEQUENCE [LARGE SCALE GENOMIC DNA]</scope>
    <source>
        <strain evidence="2">EP-1</strain>
        <tissue evidence="2">Whole</tissue>
    </source>
</reference>
<dbReference type="AlphaFoldDB" id="A0AAN9A2P9"/>
<feature type="non-terminal residue" evidence="2">
    <location>
        <position position="216"/>
    </location>
</feature>
<protein>
    <submittedName>
        <fullName evidence="2">Uncharacterized protein</fullName>
    </submittedName>
</protein>
<organism evidence="2 3">
    <name type="scientific">Halocaridina rubra</name>
    <name type="common">Hawaiian red shrimp</name>
    <dbReference type="NCBI Taxonomy" id="373956"/>
    <lineage>
        <taxon>Eukaryota</taxon>
        <taxon>Metazoa</taxon>
        <taxon>Ecdysozoa</taxon>
        <taxon>Arthropoda</taxon>
        <taxon>Crustacea</taxon>
        <taxon>Multicrustacea</taxon>
        <taxon>Malacostraca</taxon>
        <taxon>Eumalacostraca</taxon>
        <taxon>Eucarida</taxon>
        <taxon>Decapoda</taxon>
        <taxon>Pleocyemata</taxon>
        <taxon>Caridea</taxon>
        <taxon>Atyoidea</taxon>
        <taxon>Atyidae</taxon>
        <taxon>Halocaridina</taxon>
    </lineage>
</organism>
<evidence type="ECO:0000256" key="1">
    <source>
        <dbReference type="SAM" id="MobiDB-lite"/>
    </source>
</evidence>
<sequence length="216" mass="24551">MSNELKKYVQECLLHPASSFNVDEDVGEENGQVVEELINEERASSNLETKSRLRAQNASLLSVLDPRYKGKKISRSNLKKDVEVDSELLSLVDFDDKILFEDDESDSVSTETRKKPSRSLLRIDDDDLQDEGIDQENDSEEENDANDLMESDGLRDSGDEEGFRLGTDTDFSSFAYDFDEEEEEEESSKDSEEGEAEEEEQNEKDVKSVAKKKPKD</sequence>
<proteinExistence type="predicted"/>
<name>A0AAN9A2P9_HALRR</name>
<evidence type="ECO:0000313" key="2">
    <source>
        <dbReference type="EMBL" id="KAK7072069.1"/>
    </source>
</evidence>
<dbReference type="EMBL" id="JAXCGZ010013705">
    <property type="protein sequence ID" value="KAK7072069.1"/>
    <property type="molecule type" value="Genomic_DNA"/>
</dbReference>
<keyword evidence="3" id="KW-1185">Reference proteome</keyword>
<comment type="caution">
    <text evidence="2">The sequence shown here is derived from an EMBL/GenBank/DDBJ whole genome shotgun (WGS) entry which is preliminary data.</text>
</comment>